<accession>A0A9P0CJI6</accession>
<evidence type="ECO:0000256" key="2">
    <source>
        <dbReference type="ARBA" id="ARBA00004123"/>
    </source>
</evidence>
<dbReference type="OrthoDB" id="10015593at2759"/>
<feature type="region of interest" description="Disordered" evidence="14">
    <location>
        <begin position="130"/>
        <end position="168"/>
    </location>
</feature>
<dbReference type="InterPro" id="IPR036236">
    <property type="entry name" value="Znf_C2H2_sf"/>
</dbReference>
<evidence type="ECO:0000256" key="8">
    <source>
        <dbReference type="ARBA" id="ARBA00022737"/>
    </source>
</evidence>
<dbReference type="PROSITE" id="PS00028">
    <property type="entry name" value="ZINC_FINGER_C2H2_1"/>
    <property type="match status" value="3"/>
</dbReference>
<evidence type="ECO:0000259" key="15">
    <source>
        <dbReference type="PROSITE" id="PS50157"/>
    </source>
</evidence>
<evidence type="ECO:0000256" key="11">
    <source>
        <dbReference type="ARBA" id="ARBA00023125"/>
    </source>
</evidence>
<dbReference type="SMART" id="SM00355">
    <property type="entry name" value="ZnF_C2H2"/>
    <property type="match status" value="6"/>
</dbReference>
<feature type="domain" description="C2H2-type" evidence="15">
    <location>
        <begin position="285"/>
        <end position="312"/>
    </location>
</feature>
<feature type="compositionally biased region" description="Acidic residues" evidence="14">
    <location>
        <begin position="195"/>
        <end position="211"/>
    </location>
</feature>
<dbReference type="GO" id="GO:0000977">
    <property type="term" value="F:RNA polymerase II transcription regulatory region sequence-specific DNA binding"/>
    <property type="evidence" value="ECO:0007669"/>
    <property type="project" value="UniProtKB-ARBA"/>
</dbReference>
<protein>
    <recommendedName>
        <fullName evidence="4">Protein hunchback</fullName>
    </recommendedName>
</protein>
<dbReference type="PROSITE" id="PS50157">
    <property type="entry name" value="ZINC_FINGER_C2H2_2"/>
    <property type="match status" value="2"/>
</dbReference>
<evidence type="ECO:0000256" key="9">
    <source>
        <dbReference type="ARBA" id="ARBA00022771"/>
    </source>
</evidence>
<dbReference type="FunFam" id="3.30.160.60:FF:001301">
    <property type="entry name" value="Blast:Protein hunchback"/>
    <property type="match status" value="1"/>
</dbReference>
<keyword evidence="6" id="KW-0302">Gap protein</keyword>
<keyword evidence="10" id="KW-0862">Zinc</keyword>
<dbReference type="GO" id="GO:0000122">
    <property type="term" value="P:negative regulation of transcription by RNA polymerase II"/>
    <property type="evidence" value="ECO:0007669"/>
    <property type="project" value="UniProtKB-ARBA"/>
</dbReference>
<evidence type="ECO:0000256" key="7">
    <source>
        <dbReference type="ARBA" id="ARBA00022723"/>
    </source>
</evidence>
<dbReference type="GO" id="GO:0035282">
    <property type="term" value="P:segmentation"/>
    <property type="evidence" value="ECO:0007669"/>
    <property type="project" value="UniProtKB-KW"/>
</dbReference>
<comment type="function">
    <text evidence="1">Gap class segmentation protein that controls development of head structures.</text>
</comment>
<evidence type="ECO:0000256" key="12">
    <source>
        <dbReference type="ARBA" id="ARBA00023242"/>
    </source>
</evidence>
<keyword evidence="17" id="KW-1185">Reference proteome</keyword>
<evidence type="ECO:0000256" key="5">
    <source>
        <dbReference type="ARBA" id="ARBA00022473"/>
    </source>
</evidence>
<feature type="region of interest" description="Disordered" evidence="14">
    <location>
        <begin position="429"/>
        <end position="488"/>
    </location>
</feature>
<keyword evidence="9 13" id="KW-0863">Zinc-finger</keyword>
<keyword evidence="7" id="KW-0479">Metal-binding</keyword>
<evidence type="ECO:0000256" key="6">
    <source>
        <dbReference type="ARBA" id="ARBA00022492"/>
    </source>
</evidence>
<evidence type="ECO:0000256" key="3">
    <source>
        <dbReference type="ARBA" id="ARBA00007746"/>
    </source>
</evidence>
<feature type="region of interest" description="Disordered" evidence="14">
    <location>
        <begin position="190"/>
        <end position="212"/>
    </location>
</feature>
<evidence type="ECO:0000313" key="16">
    <source>
        <dbReference type="EMBL" id="CAH1102661.1"/>
    </source>
</evidence>
<evidence type="ECO:0000256" key="1">
    <source>
        <dbReference type="ARBA" id="ARBA00003983"/>
    </source>
</evidence>
<dbReference type="AlphaFoldDB" id="A0A9P0CJI6"/>
<gene>
    <name evidence="16" type="ORF">PSYICH_LOCUS3842</name>
</gene>
<sequence>MRGGVSYEMTSTCVQGGIRPLGGYQPNMLMEPSSPTSAWQYQTIIPKREPIDPEERNDSGLVSGSDFVSSSPGSDQSENFNLTFSSPNTNQVIASNSNPFYSTPIMRPPQQNVINHPCYPGDHHPLTPPSFETVPSPKGNRVEHQTTLTPCASPGENSHHNDTSNSEDALKKLQASLERRGILPLALSPKFSEGSVDDDNNSDKDMDEFDEQGLRIPKVNSHGKIKTFKCKQCDFIAVTKLVFWEHTKVHIKADKLLTCPKCPFVTEYKHHLEYHLRNHFGSKPFKCTQCSYSCVNKSMLNSHLKSHSNIYQYRCSDCSYATKYCHSLKLHLRKYGHKPAMVLNPDGTPNPLPIIDVYGTRRGPKVKCHSESKSTDEGSPKPEQMLPFALNQFMPQMQLPFTGFPFFAGFPGGYPNPLLFQNLEKLARERQESVHSPEQYSSEPADTDGGALDLSKPEEPSKNRRKGTAYKLSSNGEQSSDEDDDEATTTMFGNVEVVENKMEESSSEKEDVACSDTKDDFNCQYCKINFGEPILYTMHMGYHGYKNPFTCNMCGEECKDKVSFFLHIARTPHS</sequence>
<evidence type="ECO:0000313" key="17">
    <source>
        <dbReference type="Proteomes" id="UP001153636"/>
    </source>
</evidence>
<keyword evidence="12" id="KW-0539">Nucleus</keyword>
<feature type="domain" description="C2H2-type" evidence="15">
    <location>
        <begin position="257"/>
        <end position="284"/>
    </location>
</feature>
<reference evidence="16" key="1">
    <citation type="submission" date="2022-01" db="EMBL/GenBank/DDBJ databases">
        <authorList>
            <person name="King R."/>
        </authorList>
    </citation>
    <scope>NUCLEOTIDE SEQUENCE</scope>
</reference>
<proteinExistence type="inferred from homology"/>
<dbReference type="FunFam" id="3.30.160.60:FF:001482">
    <property type="entry name" value="Hunchback"/>
    <property type="match status" value="1"/>
</dbReference>
<dbReference type="PANTHER" id="PTHR24392">
    <property type="entry name" value="ZINC FINGER PROTEIN"/>
    <property type="match status" value="1"/>
</dbReference>
<dbReference type="SUPFAM" id="SSF57667">
    <property type="entry name" value="beta-beta-alpha zinc fingers"/>
    <property type="match status" value="3"/>
</dbReference>
<dbReference type="GO" id="GO:0008270">
    <property type="term" value="F:zinc ion binding"/>
    <property type="evidence" value="ECO:0007669"/>
    <property type="project" value="UniProtKB-KW"/>
</dbReference>
<dbReference type="PANTHER" id="PTHR24392:SF49">
    <property type="entry name" value="PROTEIN HUNCHBACK"/>
    <property type="match status" value="1"/>
</dbReference>
<comment type="similarity">
    <text evidence="3">Belongs to the hunchback C2H2-type zinc-finger protein family.</text>
</comment>
<evidence type="ECO:0000256" key="13">
    <source>
        <dbReference type="PROSITE-ProRule" id="PRU00042"/>
    </source>
</evidence>
<dbReference type="InterPro" id="IPR013087">
    <property type="entry name" value="Znf_C2H2_type"/>
</dbReference>
<feature type="compositionally biased region" description="Basic and acidic residues" evidence="14">
    <location>
        <begin position="49"/>
        <end position="58"/>
    </location>
</feature>
<dbReference type="EMBL" id="OV651825">
    <property type="protein sequence ID" value="CAH1102661.1"/>
    <property type="molecule type" value="Genomic_DNA"/>
</dbReference>
<dbReference type="Gene3D" id="3.30.160.60">
    <property type="entry name" value="Classic Zinc Finger"/>
    <property type="match status" value="3"/>
</dbReference>
<feature type="compositionally biased region" description="Basic and acidic residues" evidence="14">
    <location>
        <begin position="368"/>
        <end position="380"/>
    </location>
</feature>
<name>A0A9P0CJI6_9CUCU</name>
<evidence type="ECO:0000256" key="10">
    <source>
        <dbReference type="ARBA" id="ARBA00022833"/>
    </source>
</evidence>
<feature type="compositionally biased region" description="Low complexity" evidence="14">
    <location>
        <begin position="59"/>
        <end position="77"/>
    </location>
</feature>
<organism evidence="16 17">
    <name type="scientific">Psylliodes chrysocephalus</name>
    <dbReference type="NCBI Taxonomy" id="3402493"/>
    <lineage>
        <taxon>Eukaryota</taxon>
        <taxon>Metazoa</taxon>
        <taxon>Ecdysozoa</taxon>
        <taxon>Arthropoda</taxon>
        <taxon>Hexapoda</taxon>
        <taxon>Insecta</taxon>
        <taxon>Pterygota</taxon>
        <taxon>Neoptera</taxon>
        <taxon>Endopterygota</taxon>
        <taxon>Coleoptera</taxon>
        <taxon>Polyphaga</taxon>
        <taxon>Cucujiformia</taxon>
        <taxon>Chrysomeloidea</taxon>
        <taxon>Chrysomelidae</taxon>
        <taxon>Galerucinae</taxon>
        <taxon>Alticini</taxon>
        <taxon>Psylliodes</taxon>
    </lineage>
</organism>
<dbReference type="GO" id="GO:0040034">
    <property type="term" value="P:regulation of development, heterochronic"/>
    <property type="evidence" value="ECO:0007669"/>
    <property type="project" value="UniProtKB-ARBA"/>
</dbReference>
<comment type="subcellular location">
    <subcellularLocation>
        <location evidence="2">Nucleus</location>
    </subcellularLocation>
</comment>
<keyword evidence="5" id="KW-0217">Developmental protein</keyword>
<keyword evidence="11" id="KW-0238">DNA-binding</keyword>
<evidence type="ECO:0000256" key="14">
    <source>
        <dbReference type="SAM" id="MobiDB-lite"/>
    </source>
</evidence>
<keyword evidence="8" id="KW-0677">Repeat</keyword>
<dbReference type="Proteomes" id="UP001153636">
    <property type="component" value="Chromosome 13"/>
</dbReference>
<dbReference type="GO" id="GO:0005634">
    <property type="term" value="C:nucleus"/>
    <property type="evidence" value="ECO:0007669"/>
    <property type="project" value="UniProtKB-SubCell"/>
</dbReference>
<evidence type="ECO:0000256" key="4">
    <source>
        <dbReference type="ARBA" id="ARBA00013638"/>
    </source>
</evidence>
<feature type="region of interest" description="Disordered" evidence="14">
    <location>
        <begin position="363"/>
        <end position="384"/>
    </location>
</feature>
<feature type="region of interest" description="Disordered" evidence="14">
    <location>
        <begin position="49"/>
        <end position="80"/>
    </location>
</feature>